<dbReference type="InterPro" id="IPR036388">
    <property type="entry name" value="WH-like_DNA-bd_sf"/>
</dbReference>
<dbReference type="Proteomes" id="UP001156905">
    <property type="component" value="Unassembled WGS sequence"/>
</dbReference>
<gene>
    <name evidence="2" type="ORF">GCM10007857_81800</name>
</gene>
<comment type="caution">
    <text evidence="2">The sequence shown here is derived from an EMBL/GenBank/DDBJ whole genome shotgun (WGS) entry which is preliminary data.</text>
</comment>
<name>A0ABQ6BAS2_9BRAD</name>
<keyword evidence="3" id="KW-1185">Reference proteome</keyword>
<dbReference type="Gene3D" id="1.10.10.10">
    <property type="entry name" value="Winged helix-like DNA-binding domain superfamily/Winged helix DNA-binding domain"/>
    <property type="match status" value="1"/>
</dbReference>
<dbReference type="SMART" id="SM00419">
    <property type="entry name" value="HTH_CRP"/>
    <property type="match status" value="1"/>
</dbReference>
<dbReference type="PROSITE" id="PS51063">
    <property type="entry name" value="HTH_CRP_2"/>
    <property type="match status" value="1"/>
</dbReference>
<dbReference type="InterPro" id="IPR036390">
    <property type="entry name" value="WH_DNA-bd_sf"/>
</dbReference>
<dbReference type="RefSeq" id="WP_284274810.1">
    <property type="nucleotide sequence ID" value="NZ_BSOW01000048.1"/>
</dbReference>
<reference evidence="3" key="1">
    <citation type="journal article" date="2019" name="Int. J. Syst. Evol. Microbiol.">
        <title>The Global Catalogue of Microorganisms (GCM) 10K type strain sequencing project: providing services to taxonomists for standard genome sequencing and annotation.</title>
        <authorList>
            <consortium name="The Broad Institute Genomics Platform"/>
            <consortium name="The Broad Institute Genome Sequencing Center for Infectious Disease"/>
            <person name="Wu L."/>
            <person name="Ma J."/>
        </authorList>
    </citation>
    <scope>NUCLEOTIDE SEQUENCE [LARGE SCALE GENOMIC DNA]</scope>
    <source>
        <strain evidence="3">NBRC 102520</strain>
    </source>
</reference>
<dbReference type="EMBL" id="BSOW01000048">
    <property type="protein sequence ID" value="GLR91462.1"/>
    <property type="molecule type" value="Genomic_DNA"/>
</dbReference>
<protein>
    <submittedName>
        <fullName evidence="2">Transcriptional regulator</fullName>
    </submittedName>
</protein>
<feature type="domain" description="HTH crp-type" evidence="1">
    <location>
        <begin position="154"/>
        <end position="221"/>
    </location>
</feature>
<dbReference type="InterPro" id="IPR012318">
    <property type="entry name" value="HTH_CRP"/>
</dbReference>
<accession>A0ABQ6BAS2</accession>
<organism evidence="2 3">
    <name type="scientific">Bradyrhizobium iriomotense</name>
    <dbReference type="NCBI Taxonomy" id="441950"/>
    <lineage>
        <taxon>Bacteria</taxon>
        <taxon>Pseudomonadati</taxon>
        <taxon>Pseudomonadota</taxon>
        <taxon>Alphaproteobacteria</taxon>
        <taxon>Hyphomicrobiales</taxon>
        <taxon>Nitrobacteraceae</taxon>
        <taxon>Bradyrhizobium</taxon>
    </lineage>
</organism>
<evidence type="ECO:0000313" key="3">
    <source>
        <dbReference type="Proteomes" id="UP001156905"/>
    </source>
</evidence>
<dbReference type="SUPFAM" id="SSF46785">
    <property type="entry name" value="Winged helix' DNA-binding domain"/>
    <property type="match status" value="1"/>
</dbReference>
<evidence type="ECO:0000259" key="1">
    <source>
        <dbReference type="PROSITE" id="PS51063"/>
    </source>
</evidence>
<proteinExistence type="predicted"/>
<evidence type="ECO:0000313" key="2">
    <source>
        <dbReference type="EMBL" id="GLR91462.1"/>
    </source>
</evidence>
<sequence length="265" mass="28782">MDARSSKAAEIASRPYNNLLRRLNPADYALITPHLTTEAASGNELLYNPGDDVQVVHFPCGPSLATFLVANEDGRDVETILVGREGAVGGIVSEGYLPAYTRIVVKFGGPFARIHVGKLEAAKRSSPSLSNIFARYADCMLAQIFQSTACNAIHSIEQRTAKWILAAMERTDGDDSVPLTHEQLATLLGVGRSYASRVIQSFKAQGVIETRRGSILVRNREGLKLRGCLCNDSVRAHFEEVLRGVYPTEEAESGAESGPPPRSRL</sequence>
<dbReference type="Pfam" id="PF13545">
    <property type="entry name" value="HTH_Crp_2"/>
    <property type="match status" value="1"/>
</dbReference>